<dbReference type="Proteomes" id="UP001064048">
    <property type="component" value="Chromosome 14"/>
</dbReference>
<dbReference type="EMBL" id="CM046114">
    <property type="protein sequence ID" value="KAI8419892.1"/>
    <property type="molecule type" value="Genomic_DNA"/>
</dbReference>
<protein>
    <submittedName>
        <fullName evidence="1">Uncharacterized protein</fullName>
    </submittedName>
</protein>
<evidence type="ECO:0000313" key="1">
    <source>
        <dbReference type="EMBL" id="KAI8419892.1"/>
    </source>
</evidence>
<keyword evidence="2" id="KW-1185">Reference proteome</keyword>
<evidence type="ECO:0000313" key="2">
    <source>
        <dbReference type="Proteomes" id="UP001064048"/>
    </source>
</evidence>
<accession>A0ACC0J719</accession>
<comment type="caution">
    <text evidence="1">The sequence shown here is derived from an EMBL/GenBank/DDBJ whole genome shotgun (WGS) entry which is preliminary data.</text>
</comment>
<name>A0ACC0J719_CHOFU</name>
<organism evidence="1 2">
    <name type="scientific">Choristoneura fumiferana</name>
    <name type="common">Spruce budworm moth</name>
    <name type="synonym">Archips fumiferana</name>
    <dbReference type="NCBI Taxonomy" id="7141"/>
    <lineage>
        <taxon>Eukaryota</taxon>
        <taxon>Metazoa</taxon>
        <taxon>Ecdysozoa</taxon>
        <taxon>Arthropoda</taxon>
        <taxon>Hexapoda</taxon>
        <taxon>Insecta</taxon>
        <taxon>Pterygota</taxon>
        <taxon>Neoptera</taxon>
        <taxon>Endopterygota</taxon>
        <taxon>Lepidoptera</taxon>
        <taxon>Glossata</taxon>
        <taxon>Ditrysia</taxon>
        <taxon>Tortricoidea</taxon>
        <taxon>Tortricidae</taxon>
        <taxon>Tortricinae</taxon>
        <taxon>Choristoneura</taxon>
    </lineage>
</organism>
<proteinExistence type="predicted"/>
<reference evidence="1 2" key="1">
    <citation type="journal article" date="2022" name="Genome Biol. Evol.">
        <title>The Spruce Budworm Genome: Reconstructing the Evolutionary History of Antifreeze Proteins.</title>
        <authorList>
            <person name="Beliveau C."/>
            <person name="Gagne P."/>
            <person name="Picq S."/>
            <person name="Vernygora O."/>
            <person name="Keeling C.I."/>
            <person name="Pinkney K."/>
            <person name="Doucet D."/>
            <person name="Wen F."/>
            <person name="Johnston J.S."/>
            <person name="Maaroufi H."/>
            <person name="Boyle B."/>
            <person name="Laroche J."/>
            <person name="Dewar K."/>
            <person name="Juretic N."/>
            <person name="Blackburn G."/>
            <person name="Nisole A."/>
            <person name="Brunet B."/>
            <person name="Brandao M."/>
            <person name="Lumley L."/>
            <person name="Duan J."/>
            <person name="Quan G."/>
            <person name="Lucarotti C.J."/>
            <person name="Roe A.D."/>
            <person name="Sperling F.A.H."/>
            <person name="Levesque R.C."/>
            <person name="Cusson M."/>
        </authorList>
    </citation>
    <scope>NUCLEOTIDE SEQUENCE [LARGE SCALE GENOMIC DNA]</scope>
    <source>
        <strain evidence="1">Glfc:IPQL:Cfum</strain>
    </source>
</reference>
<sequence>MLQQPGPGDLGRFRCAMPQSDCTVITRQGHNGLGKIGLGSMIEFYVKDLETGATNPKGKPRILKETAATAWVDGGDGLGATVGNFCMDLAIKKAKESGIGWVAAKGSNHFGMAGWWAQRAEKSGYIGMAFTNSSPLLVPTRYCHFGMAGWRAQRAEREEFIGLSSQISQSFSPKLRGLEIFYLYLSTPSGVRPLRATAHARWTYGLVIITGSCWLQGALGTNPIAMAAPASGGDSILVDMSSSAVAMGKVEVKIHEGKPLPPGWAMGPDGKMTHDPQVAFDSGRLYPLGGVEETSGYKGYCLSAMNEVFCSSLSGKILLSLARFPSSRIKKMVEADVVNKSAHQALMNIHQRPWDETRPGEHPNLGQVFVAIDPGCFAPGFGERLADCLQHWRNLPPNAPFINNSGLISWFKPRIAGTPEHTRHRSRENRKRIFAACNCDPLGFPNIVVGICPLHSDKQIEN</sequence>
<gene>
    <name evidence="1" type="ORF">MSG28_008517</name>
</gene>